<name>K9VZU6_9CYAN</name>
<dbReference type="STRING" id="1173022.Cri9333_2164"/>
<accession>K9VZU6</accession>
<dbReference type="HOGENOM" id="CLU_3097895_0_0_3"/>
<keyword evidence="2" id="KW-1185">Reference proteome</keyword>
<dbReference type="AlphaFoldDB" id="K9VZU6"/>
<reference evidence="1 2" key="1">
    <citation type="submission" date="2012-06" db="EMBL/GenBank/DDBJ databases">
        <title>Finished chromosome of genome of Crinalium epipsammum PCC 9333.</title>
        <authorList>
            <consortium name="US DOE Joint Genome Institute"/>
            <person name="Gugger M."/>
            <person name="Coursin T."/>
            <person name="Rippka R."/>
            <person name="Tandeau De Marsac N."/>
            <person name="Huntemann M."/>
            <person name="Wei C.-L."/>
            <person name="Han J."/>
            <person name="Detter J.C."/>
            <person name="Han C."/>
            <person name="Tapia R."/>
            <person name="Davenport K."/>
            <person name="Daligault H."/>
            <person name="Erkkila T."/>
            <person name="Gu W."/>
            <person name="Munk A.C.C."/>
            <person name="Teshima H."/>
            <person name="Xu Y."/>
            <person name="Chain P."/>
            <person name="Chen A."/>
            <person name="Krypides N."/>
            <person name="Mavromatis K."/>
            <person name="Markowitz V."/>
            <person name="Szeto E."/>
            <person name="Ivanova N."/>
            <person name="Mikhailova N."/>
            <person name="Ovchinnikova G."/>
            <person name="Pagani I."/>
            <person name="Pati A."/>
            <person name="Goodwin L."/>
            <person name="Peters L."/>
            <person name="Pitluck S."/>
            <person name="Woyke T."/>
            <person name="Kerfeld C."/>
        </authorList>
    </citation>
    <scope>NUCLEOTIDE SEQUENCE [LARGE SCALE GENOMIC DNA]</scope>
    <source>
        <strain evidence="1 2">PCC 9333</strain>
    </source>
</reference>
<evidence type="ECO:0000313" key="2">
    <source>
        <dbReference type="Proteomes" id="UP000010472"/>
    </source>
</evidence>
<evidence type="ECO:0000313" key="1">
    <source>
        <dbReference type="EMBL" id="AFZ13039.1"/>
    </source>
</evidence>
<dbReference type="Proteomes" id="UP000010472">
    <property type="component" value="Chromosome"/>
</dbReference>
<sequence>MAVLRAANWKEPVSITDIFPTAKPLAELQCWAEIASSKLAIAPLKLFDLQL</sequence>
<proteinExistence type="predicted"/>
<gene>
    <name evidence="1" type="ORF">Cri9333_2164</name>
</gene>
<dbReference type="EMBL" id="CP003620">
    <property type="protein sequence ID" value="AFZ13039.1"/>
    <property type="molecule type" value="Genomic_DNA"/>
</dbReference>
<protein>
    <submittedName>
        <fullName evidence="1">Uncharacterized protein</fullName>
    </submittedName>
</protein>
<dbReference type="KEGG" id="cep:Cri9333_2164"/>
<organism evidence="1 2">
    <name type="scientific">Crinalium epipsammum PCC 9333</name>
    <dbReference type="NCBI Taxonomy" id="1173022"/>
    <lineage>
        <taxon>Bacteria</taxon>
        <taxon>Bacillati</taxon>
        <taxon>Cyanobacteriota</taxon>
        <taxon>Cyanophyceae</taxon>
        <taxon>Gomontiellales</taxon>
        <taxon>Gomontiellaceae</taxon>
        <taxon>Crinalium</taxon>
    </lineage>
</organism>